<dbReference type="CDD" id="cd02440">
    <property type="entry name" value="AdoMet_MTases"/>
    <property type="match status" value="1"/>
</dbReference>
<protein>
    <recommendedName>
        <fullName evidence="2">Methyltransferase domain-containing protein</fullName>
    </recommendedName>
</protein>
<organism evidence="1">
    <name type="scientific">marine sediment metagenome</name>
    <dbReference type="NCBI Taxonomy" id="412755"/>
    <lineage>
        <taxon>unclassified sequences</taxon>
        <taxon>metagenomes</taxon>
        <taxon>ecological metagenomes</taxon>
    </lineage>
</organism>
<name>X0WDX6_9ZZZZ</name>
<evidence type="ECO:0000313" key="1">
    <source>
        <dbReference type="EMBL" id="GAG10876.1"/>
    </source>
</evidence>
<dbReference type="Gene3D" id="3.40.50.150">
    <property type="entry name" value="Vaccinia Virus protein VP39"/>
    <property type="match status" value="1"/>
</dbReference>
<sequence length="117" mass="13377">MHFWNTLGQICQNTLLTAILDVGCGGGTYTYEVAKRFPSVLTKGIDLDVDDAKNKWPILPNLTFKIGDATKLIEKNHYSLIFCIDVLDDIPNWHVALRHFHEALKERGFLYIHSPKH</sequence>
<comment type="caution">
    <text evidence="1">The sequence shown here is derived from an EMBL/GenBank/DDBJ whole genome shotgun (WGS) entry which is preliminary data.</text>
</comment>
<dbReference type="SUPFAM" id="SSF53335">
    <property type="entry name" value="S-adenosyl-L-methionine-dependent methyltransferases"/>
    <property type="match status" value="1"/>
</dbReference>
<feature type="non-terminal residue" evidence="1">
    <location>
        <position position="117"/>
    </location>
</feature>
<gene>
    <name evidence="1" type="ORF">S01H1_42958</name>
</gene>
<dbReference type="EMBL" id="BARS01027342">
    <property type="protein sequence ID" value="GAG10876.1"/>
    <property type="molecule type" value="Genomic_DNA"/>
</dbReference>
<dbReference type="AlphaFoldDB" id="X0WDX6"/>
<reference evidence="1" key="1">
    <citation type="journal article" date="2014" name="Front. Microbiol.">
        <title>High frequency of phylogenetically diverse reductive dehalogenase-homologous genes in deep subseafloor sedimentary metagenomes.</title>
        <authorList>
            <person name="Kawai M."/>
            <person name="Futagami T."/>
            <person name="Toyoda A."/>
            <person name="Takaki Y."/>
            <person name="Nishi S."/>
            <person name="Hori S."/>
            <person name="Arai W."/>
            <person name="Tsubouchi T."/>
            <person name="Morono Y."/>
            <person name="Uchiyama I."/>
            <person name="Ito T."/>
            <person name="Fujiyama A."/>
            <person name="Inagaki F."/>
            <person name="Takami H."/>
        </authorList>
    </citation>
    <scope>NUCLEOTIDE SEQUENCE</scope>
    <source>
        <strain evidence="1">Expedition CK06-06</strain>
    </source>
</reference>
<evidence type="ECO:0008006" key="2">
    <source>
        <dbReference type="Google" id="ProtNLM"/>
    </source>
</evidence>
<accession>X0WDX6</accession>
<proteinExistence type="predicted"/>
<dbReference type="Pfam" id="PF13489">
    <property type="entry name" value="Methyltransf_23"/>
    <property type="match status" value="1"/>
</dbReference>
<dbReference type="InterPro" id="IPR029063">
    <property type="entry name" value="SAM-dependent_MTases_sf"/>
</dbReference>